<comment type="caution">
    <text evidence="9">The sequence shown here is derived from an EMBL/GenBank/DDBJ whole genome shotgun (WGS) entry which is preliminary data.</text>
</comment>
<dbReference type="AlphaFoldDB" id="A0A835VJN2"/>
<gene>
    <name evidence="9" type="ORF">HPP92_001424</name>
</gene>
<dbReference type="EMBL" id="JADCNM010000001">
    <property type="protein sequence ID" value="KAG0501352.1"/>
    <property type="molecule type" value="Genomic_DNA"/>
</dbReference>
<dbReference type="InterPro" id="IPR026739">
    <property type="entry name" value="AP_beta"/>
</dbReference>
<evidence type="ECO:0000256" key="3">
    <source>
        <dbReference type="ARBA" id="ARBA00022448"/>
    </source>
</evidence>
<dbReference type="InterPro" id="IPR026740">
    <property type="entry name" value="AP3_beta"/>
</dbReference>
<protein>
    <recommendedName>
        <fullName evidence="6">AP-3 complex subunit beta</fullName>
    </recommendedName>
</protein>
<feature type="region of interest" description="Disordered" evidence="7">
    <location>
        <begin position="716"/>
        <end position="739"/>
    </location>
</feature>
<dbReference type="GO" id="GO:0016192">
    <property type="term" value="P:vesicle-mediated transport"/>
    <property type="evidence" value="ECO:0007669"/>
    <property type="project" value="InterPro"/>
</dbReference>
<keyword evidence="5 6" id="KW-0472">Membrane</keyword>
<name>A0A835VJN2_VANPL</name>
<keyword evidence="4 6" id="KW-0653">Protein transport</keyword>
<comment type="subcellular location">
    <subcellularLocation>
        <location evidence="1">Endomembrane system</location>
    </subcellularLocation>
</comment>
<comment type="similarity">
    <text evidence="2 6">Belongs to the adaptor complexes large subunit family.</text>
</comment>
<dbReference type="InterPro" id="IPR016024">
    <property type="entry name" value="ARM-type_fold"/>
</dbReference>
<dbReference type="PANTHER" id="PTHR11134">
    <property type="entry name" value="ADAPTOR COMPLEX SUBUNIT BETA FAMILY MEMBER"/>
    <property type="match status" value="1"/>
</dbReference>
<dbReference type="PIRSF" id="PIRSF037096">
    <property type="entry name" value="AP3_complex_beta"/>
    <property type="match status" value="1"/>
</dbReference>
<evidence type="ECO:0000259" key="8">
    <source>
        <dbReference type="SMART" id="SM01355"/>
    </source>
</evidence>
<dbReference type="Pfam" id="PF01602">
    <property type="entry name" value="Adaptin_N"/>
    <property type="match status" value="1"/>
</dbReference>
<proteinExistence type="inferred from homology"/>
<dbReference type="SUPFAM" id="SSF48371">
    <property type="entry name" value="ARM repeat"/>
    <property type="match status" value="1"/>
</dbReference>
<dbReference type="InterPro" id="IPR029390">
    <property type="entry name" value="AP3B_C"/>
</dbReference>
<dbReference type="SMART" id="SM01355">
    <property type="entry name" value="AP3B1_C"/>
    <property type="match status" value="1"/>
</dbReference>
<evidence type="ECO:0000256" key="5">
    <source>
        <dbReference type="ARBA" id="ARBA00023136"/>
    </source>
</evidence>
<dbReference type="GO" id="GO:0030123">
    <property type="term" value="C:AP-3 adaptor complex"/>
    <property type="evidence" value="ECO:0007669"/>
    <property type="project" value="UniProtKB-UniRule"/>
</dbReference>
<evidence type="ECO:0000256" key="4">
    <source>
        <dbReference type="ARBA" id="ARBA00022927"/>
    </source>
</evidence>
<dbReference type="Gene3D" id="1.25.10.10">
    <property type="entry name" value="Leucine-rich Repeat Variant"/>
    <property type="match status" value="1"/>
</dbReference>
<organism evidence="9 10">
    <name type="scientific">Vanilla planifolia</name>
    <name type="common">Vanilla</name>
    <dbReference type="NCBI Taxonomy" id="51239"/>
    <lineage>
        <taxon>Eukaryota</taxon>
        <taxon>Viridiplantae</taxon>
        <taxon>Streptophyta</taxon>
        <taxon>Embryophyta</taxon>
        <taxon>Tracheophyta</taxon>
        <taxon>Spermatophyta</taxon>
        <taxon>Magnoliopsida</taxon>
        <taxon>Liliopsida</taxon>
        <taxon>Asparagales</taxon>
        <taxon>Orchidaceae</taxon>
        <taxon>Vanilloideae</taxon>
        <taxon>Vanilleae</taxon>
        <taxon>Vanilla</taxon>
    </lineage>
</organism>
<dbReference type="InterPro" id="IPR011989">
    <property type="entry name" value="ARM-like"/>
</dbReference>
<feature type="region of interest" description="Disordered" evidence="7">
    <location>
        <begin position="756"/>
        <end position="775"/>
    </location>
</feature>
<evidence type="ECO:0000256" key="6">
    <source>
        <dbReference type="PIRNR" id="PIRNR037096"/>
    </source>
</evidence>
<evidence type="ECO:0000256" key="7">
    <source>
        <dbReference type="SAM" id="MobiDB-lite"/>
    </source>
</evidence>
<evidence type="ECO:0000313" key="9">
    <source>
        <dbReference type="EMBL" id="KAG0501352.1"/>
    </source>
</evidence>
<evidence type="ECO:0000256" key="1">
    <source>
        <dbReference type="ARBA" id="ARBA00004308"/>
    </source>
</evidence>
<evidence type="ECO:0000313" key="10">
    <source>
        <dbReference type="Proteomes" id="UP000639772"/>
    </source>
</evidence>
<dbReference type="GO" id="GO:0012505">
    <property type="term" value="C:endomembrane system"/>
    <property type="evidence" value="ECO:0007669"/>
    <property type="project" value="UniProtKB-SubCell"/>
</dbReference>
<sequence length="1123" mass="124284">MFPQFGAVTADSISRASSLVFRIGTDAHLYDDPDDANITSLLDSRFESDKCEALKRLLALIAQGVDVCNFFPQVVKNVASQSLEVKKLVYLYLLHYAEMRPNEALLSINCFQKDLSDTNALVRACALRAMAGIRLHVVAPLVLAAIKKCARDPSAYVRKCAAHALSKLLDLLPQGNDDLQELVSIFLSDHSHGVLGAAAVAFKSICSNNLLLIGKFFTRLCEALPDVDDWGQIALIDVLLRYVIARHGLVKNSIMFSSNATIAQADKGSITMSHMVNKHSNFFEDSPSNFIVNELMFKNYIEQHEEYVSQPECTNGTIDEAQHKLNCLVPTSTQNDDVSILLMCTSPLLWSQNSAVVLAAAGVYWIMAPMDEVQKIVKPLLFLLRSSHASKYVVLCNIHAFAKSVPSLFSPHYEDFFIHSSDLYQIRALKLEILSAIATDSSIPFILEEFQDYIKDQDRRFAADTIAAIGLCAQRLPSVVSGCLEGLLTTALKASTSNPSSLDGEACVLVQAIMSIRGIIKQNPVSHEKVIVRLACNLDAIKEPAARALIVWMLGEYCSVGQIIPKVMSIVMKYLAWSYTSEVIETKHQILNTAIKVVLSGQEDKRTFQQILRYLIQLAKYDMDYDIRDRARTVEKLMSCDDEDNLCKLKNEGSYVELMENIYRGKKHDKPAPDHDARFYLPGSLSHVVLHAAPGYAPLPRPRSLHFNGLNEGDCTSSFDSGSSVDEETDSHYDSDTSVVSLNDSEGNELVRDSHDDKHFASSSVDNPIVDGNEISPIRVSGSGVGFDQTSRSVSENVPTPFSSDLADMMSRTALESWLQSGLTSAEKLSESSSTRISINDLNLTVKPTVRILVDPSNFNGLRVEYSFLSEAPTSSPFLVSIELVVSNCSNELLTNITVEDGGSEESDDSMVVQQEPECSIASENFSAVIPIEKITHLNPGQTLKRVLQVRFPNHLLPVRIAVTCNEERHMMKLWPDIGYFVKPLSMNVDTFVKKESQLGGIFECYRRCTFTGHIHDLNQEEQRCLEMDKVLRVSRSLASTVLSNANVFLASIDMPVSFSNDDACGLRWRFTGEILSISKPCLVTMVAAGQCSAPLDITVKVNCEETLFGINLLNRFVSFLSC</sequence>
<reference evidence="9 10" key="1">
    <citation type="journal article" date="2020" name="Nat. Food">
        <title>A phased Vanilla planifolia genome enables genetic improvement of flavour and production.</title>
        <authorList>
            <person name="Hasing T."/>
            <person name="Tang H."/>
            <person name="Brym M."/>
            <person name="Khazi F."/>
            <person name="Huang T."/>
            <person name="Chambers A.H."/>
        </authorList>
    </citation>
    <scope>NUCLEOTIDE SEQUENCE [LARGE SCALE GENOMIC DNA]</scope>
    <source>
        <tissue evidence="9">Leaf</tissue>
    </source>
</reference>
<dbReference type="Proteomes" id="UP000639772">
    <property type="component" value="Chromosome 1"/>
</dbReference>
<dbReference type="InterPro" id="IPR002553">
    <property type="entry name" value="Clathrin/coatomer_adapt-like_N"/>
</dbReference>
<dbReference type="GO" id="GO:0006886">
    <property type="term" value="P:intracellular protein transport"/>
    <property type="evidence" value="ECO:0007669"/>
    <property type="project" value="InterPro"/>
</dbReference>
<dbReference type="OrthoDB" id="10254310at2759"/>
<feature type="domain" description="AP-3 complex subunit beta C-terminal" evidence="8">
    <location>
        <begin position="811"/>
        <end position="957"/>
    </location>
</feature>
<evidence type="ECO:0000256" key="2">
    <source>
        <dbReference type="ARBA" id="ARBA00006613"/>
    </source>
</evidence>
<accession>A0A835VJN2</accession>
<keyword evidence="3 6" id="KW-0813">Transport</keyword>